<keyword evidence="1" id="KW-0472">Membrane</keyword>
<feature type="domain" description="DUF1214" evidence="2">
    <location>
        <begin position="78"/>
        <end position="178"/>
    </location>
</feature>
<evidence type="ECO:0000313" key="3">
    <source>
        <dbReference type="EMBL" id="REH00480.1"/>
    </source>
</evidence>
<evidence type="ECO:0000259" key="2">
    <source>
        <dbReference type="Pfam" id="PF06742"/>
    </source>
</evidence>
<dbReference type="AlphaFoldDB" id="A0A3E0ESW7"/>
<dbReference type="InterPro" id="IPR037049">
    <property type="entry name" value="DUF1214_C_sf"/>
</dbReference>
<dbReference type="EMBL" id="QUNI01000003">
    <property type="protein sequence ID" value="REH00480.1"/>
    <property type="molecule type" value="Genomic_DNA"/>
</dbReference>
<dbReference type="RefSeq" id="WP_115811836.1">
    <property type="nucleotide sequence ID" value="NZ_QUNI01000003.1"/>
</dbReference>
<accession>A0A3E0ESW7</accession>
<dbReference type="Gene3D" id="2.60.120.600">
    <property type="entry name" value="Domain of unknown function DUF1214, C-terminal domain"/>
    <property type="match status" value="1"/>
</dbReference>
<organism evidence="3 4">
    <name type="scientific">Flavobacterium aquicola</name>
    <dbReference type="NCBI Taxonomy" id="1682742"/>
    <lineage>
        <taxon>Bacteria</taxon>
        <taxon>Pseudomonadati</taxon>
        <taxon>Bacteroidota</taxon>
        <taxon>Flavobacteriia</taxon>
        <taxon>Flavobacteriales</taxon>
        <taxon>Flavobacteriaceae</taxon>
        <taxon>Flavobacterium</taxon>
    </lineage>
</organism>
<name>A0A3E0ESW7_9FLAO</name>
<proteinExistence type="predicted"/>
<dbReference type="Proteomes" id="UP000257136">
    <property type="component" value="Unassembled WGS sequence"/>
</dbReference>
<evidence type="ECO:0000313" key="4">
    <source>
        <dbReference type="Proteomes" id="UP000257136"/>
    </source>
</evidence>
<dbReference type="SUPFAM" id="SSF160935">
    <property type="entry name" value="VPA0735-like"/>
    <property type="match status" value="1"/>
</dbReference>
<dbReference type="OrthoDB" id="40820at2"/>
<dbReference type="PIRSF" id="PIRSF009471">
    <property type="entry name" value="UCP009471"/>
    <property type="match status" value="1"/>
</dbReference>
<dbReference type="PANTHER" id="PTHR36509:SF2">
    <property type="entry name" value="BLL3101 PROTEIN"/>
    <property type="match status" value="1"/>
</dbReference>
<reference evidence="3 4" key="1">
    <citation type="submission" date="2018-08" db="EMBL/GenBank/DDBJ databases">
        <title>Genomic Encyclopedia of Archaeal and Bacterial Type Strains, Phase II (KMG-II): from individual species to whole genera.</title>
        <authorList>
            <person name="Goeker M."/>
        </authorList>
    </citation>
    <scope>NUCLEOTIDE SEQUENCE [LARGE SCALE GENOMIC DNA]</scope>
    <source>
        <strain evidence="3 4">DSM 100880</strain>
    </source>
</reference>
<keyword evidence="4" id="KW-1185">Reference proteome</keyword>
<sequence length="197" mass="22099">MALNTKTQKRIILSLSVIAAIAAGIGSAVYSIRTWKNSSQDNIGNWQTIGKDKDVNNADLLSIAQISVYATYPLTKKEVIYLNTSTDSDGNVIDPKSDYVISGKKFDARYWSITAYDQDGFLIKNPVEKYSYNFEDVKYEKDSTSYKINLSAVKKDSNWLPTAGAQKIGLVIRLYQPSDELRNNLNKESLPIIQKVK</sequence>
<feature type="transmembrane region" description="Helical" evidence="1">
    <location>
        <begin position="12"/>
        <end position="32"/>
    </location>
</feature>
<comment type="caution">
    <text evidence="3">The sequence shown here is derived from an EMBL/GenBank/DDBJ whole genome shotgun (WGS) entry which is preliminary data.</text>
</comment>
<evidence type="ECO:0000256" key="1">
    <source>
        <dbReference type="SAM" id="Phobius"/>
    </source>
</evidence>
<gene>
    <name evidence="3" type="ORF">C8P67_103466</name>
</gene>
<protein>
    <recommendedName>
        <fullName evidence="2">DUF1214 domain-containing protein</fullName>
    </recommendedName>
</protein>
<keyword evidence="1" id="KW-1133">Transmembrane helix</keyword>
<dbReference type="PANTHER" id="PTHR36509">
    <property type="entry name" value="BLL3101 PROTEIN"/>
    <property type="match status" value="1"/>
</dbReference>
<dbReference type="Pfam" id="PF06742">
    <property type="entry name" value="DUF1214"/>
    <property type="match status" value="1"/>
</dbReference>
<keyword evidence="1" id="KW-0812">Transmembrane</keyword>
<dbReference type="InterPro" id="IPR012038">
    <property type="entry name" value="UCP009471"/>
</dbReference>
<dbReference type="InterPro" id="IPR010621">
    <property type="entry name" value="DUF1214"/>
</dbReference>